<dbReference type="AlphaFoldDB" id="A0A8J4XWU5"/>
<sequence length="119" mass="12635">MVTLGPLAARLAAASAASLPRTPTWLGIQLSLTRLPCATSSRQSAEFHSSWSEQNGTSLKIASSMYRNAYAGAKKYKAGISPPVRRVSRQATGGSRGGVVTVSHLRHWSPCRARRGVGT</sequence>
<evidence type="ECO:0000313" key="1">
    <source>
        <dbReference type="EMBL" id="KAG0714942.1"/>
    </source>
</evidence>
<evidence type="ECO:0000313" key="2">
    <source>
        <dbReference type="Proteomes" id="UP000770661"/>
    </source>
</evidence>
<organism evidence="1 2">
    <name type="scientific">Chionoecetes opilio</name>
    <name type="common">Atlantic snow crab</name>
    <name type="synonym">Cancer opilio</name>
    <dbReference type="NCBI Taxonomy" id="41210"/>
    <lineage>
        <taxon>Eukaryota</taxon>
        <taxon>Metazoa</taxon>
        <taxon>Ecdysozoa</taxon>
        <taxon>Arthropoda</taxon>
        <taxon>Crustacea</taxon>
        <taxon>Multicrustacea</taxon>
        <taxon>Malacostraca</taxon>
        <taxon>Eumalacostraca</taxon>
        <taxon>Eucarida</taxon>
        <taxon>Decapoda</taxon>
        <taxon>Pleocyemata</taxon>
        <taxon>Brachyura</taxon>
        <taxon>Eubrachyura</taxon>
        <taxon>Majoidea</taxon>
        <taxon>Majidae</taxon>
        <taxon>Chionoecetes</taxon>
    </lineage>
</organism>
<gene>
    <name evidence="1" type="ORF">GWK47_013108</name>
</gene>
<keyword evidence="2" id="KW-1185">Reference proteome</keyword>
<reference evidence="1" key="1">
    <citation type="submission" date="2020-07" db="EMBL/GenBank/DDBJ databases">
        <title>The High-quality genome of the commercially important snow crab, Chionoecetes opilio.</title>
        <authorList>
            <person name="Jeong J.-H."/>
            <person name="Ryu S."/>
        </authorList>
    </citation>
    <scope>NUCLEOTIDE SEQUENCE</scope>
    <source>
        <strain evidence="1">MADBK_172401_WGS</strain>
        <tissue evidence="1">Digestive gland</tissue>
    </source>
</reference>
<protein>
    <submittedName>
        <fullName evidence="1">Uncharacterized protein</fullName>
    </submittedName>
</protein>
<name>A0A8J4XWU5_CHIOP</name>
<dbReference type="Proteomes" id="UP000770661">
    <property type="component" value="Unassembled WGS sequence"/>
</dbReference>
<dbReference type="EMBL" id="JACEEZ010020130">
    <property type="protein sequence ID" value="KAG0714942.1"/>
    <property type="molecule type" value="Genomic_DNA"/>
</dbReference>
<comment type="caution">
    <text evidence="1">The sequence shown here is derived from an EMBL/GenBank/DDBJ whole genome shotgun (WGS) entry which is preliminary data.</text>
</comment>
<proteinExistence type="predicted"/>
<accession>A0A8J4XWU5</accession>